<proteinExistence type="predicted"/>
<dbReference type="EMBL" id="CAUJNA010001420">
    <property type="protein sequence ID" value="CAJ1386812.1"/>
    <property type="molecule type" value="Genomic_DNA"/>
</dbReference>
<reference evidence="1" key="1">
    <citation type="submission" date="2023-08" db="EMBL/GenBank/DDBJ databases">
        <authorList>
            <person name="Chen Y."/>
            <person name="Shah S."/>
            <person name="Dougan E. K."/>
            <person name="Thang M."/>
            <person name="Chan C."/>
        </authorList>
    </citation>
    <scope>NUCLEOTIDE SEQUENCE</scope>
</reference>
<name>A0AA36IFT8_9DINO</name>
<sequence length="64" mass="7549">MDVRVVLDSLNWNTHEAEAKRQEYALSGLEMPVQLLWFRVRQRLPDDESTCIMPSWPTRAMRAC</sequence>
<evidence type="ECO:0000313" key="2">
    <source>
        <dbReference type="Proteomes" id="UP001178507"/>
    </source>
</evidence>
<dbReference type="Proteomes" id="UP001178507">
    <property type="component" value="Unassembled WGS sequence"/>
</dbReference>
<accession>A0AA36IFT8</accession>
<keyword evidence="2" id="KW-1185">Reference proteome</keyword>
<protein>
    <submittedName>
        <fullName evidence="1">Uncharacterized protein</fullName>
    </submittedName>
</protein>
<comment type="caution">
    <text evidence="1">The sequence shown here is derived from an EMBL/GenBank/DDBJ whole genome shotgun (WGS) entry which is preliminary data.</text>
</comment>
<organism evidence="1 2">
    <name type="scientific">Effrenium voratum</name>
    <dbReference type="NCBI Taxonomy" id="2562239"/>
    <lineage>
        <taxon>Eukaryota</taxon>
        <taxon>Sar</taxon>
        <taxon>Alveolata</taxon>
        <taxon>Dinophyceae</taxon>
        <taxon>Suessiales</taxon>
        <taxon>Symbiodiniaceae</taxon>
        <taxon>Effrenium</taxon>
    </lineage>
</organism>
<dbReference type="AlphaFoldDB" id="A0AA36IFT8"/>
<gene>
    <name evidence="1" type="ORF">EVOR1521_LOCUS13005</name>
</gene>
<evidence type="ECO:0000313" key="1">
    <source>
        <dbReference type="EMBL" id="CAJ1386812.1"/>
    </source>
</evidence>